<dbReference type="InterPro" id="IPR028082">
    <property type="entry name" value="Peripla_BP_I"/>
</dbReference>
<gene>
    <name evidence="5" type="ORF">JL102_20260</name>
</gene>
<sequence length="339" mass="38255">MKKQKFSIKDIATSLNISKTTVSFILNGKAKEKRISQPLVDKVLKFVEEVGYTPNQFAQSLRTGKTKILGLMVEDISNPFFAQIARNIEDRAYEAGYKIIYCSTENDKEKSKEFLQMFQRLGVDGYIITPTPELEEDIRPLVDSKANLILLDRNLNSLETDYVMVNNAESAYEGTKHLIRNGFRKISFITISSNQTQMTERKRGYEEAMNDHALQPLVHEVSFKKNYTDSVAELKAILNTAPEIDAILFGANYLGVAGLEAISELNMKIPEDLGVVSFDDNDLFRINKPSITAIAQPIEQISETAINRLIDQINSDQQDKNKNGLFLSTTLIPRESSQK</sequence>
<keyword evidence="1" id="KW-0805">Transcription regulation</keyword>
<reference evidence="5" key="1">
    <citation type="submission" date="2021-01" db="EMBL/GenBank/DDBJ databases">
        <title>Fulvivirga kasyanovii gen. nov., sp nov., a novel member of the phylum Bacteroidetes isolated from seawater in a mussel farm.</title>
        <authorList>
            <person name="Zhao L.-H."/>
            <person name="Wang Z.-J."/>
        </authorList>
    </citation>
    <scope>NUCLEOTIDE SEQUENCE</scope>
    <source>
        <strain evidence="5">2943</strain>
    </source>
</reference>
<dbReference type="EMBL" id="JAESIY010000013">
    <property type="protein sequence ID" value="MBL3658498.1"/>
    <property type="molecule type" value="Genomic_DNA"/>
</dbReference>
<dbReference type="InterPro" id="IPR010982">
    <property type="entry name" value="Lambda_DNA-bd_dom_sf"/>
</dbReference>
<dbReference type="PANTHER" id="PTHR30146">
    <property type="entry name" value="LACI-RELATED TRANSCRIPTIONAL REPRESSOR"/>
    <property type="match status" value="1"/>
</dbReference>
<dbReference type="GO" id="GO:0000976">
    <property type="term" value="F:transcription cis-regulatory region binding"/>
    <property type="evidence" value="ECO:0007669"/>
    <property type="project" value="TreeGrafter"/>
</dbReference>
<keyword evidence="2" id="KW-0238">DNA-binding</keyword>
<evidence type="ECO:0000256" key="2">
    <source>
        <dbReference type="ARBA" id="ARBA00023125"/>
    </source>
</evidence>
<proteinExistence type="predicted"/>
<dbReference type="RefSeq" id="WP_202246293.1">
    <property type="nucleotide sequence ID" value="NZ_JAESIY010000013.1"/>
</dbReference>
<dbReference type="Proteomes" id="UP000659388">
    <property type="component" value="Unassembled WGS sequence"/>
</dbReference>
<dbReference type="SMART" id="SM00354">
    <property type="entry name" value="HTH_LACI"/>
    <property type="match status" value="1"/>
</dbReference>
<dbReference type="InterPro" id="IPR000843">
    <property type="entry name" value="HTH_LacI"/>
</dbReference>
<evidence type="ECO:0000259" key="4">
    <source>
        <dbReference type="PROSITE" id="PS50932"/>
    </source>
</evidence>
<feature type="domain" description="HTH lacI-type" evidence="4">
    <location>
        <begin position="6"/>
        <end position="63"/>
    </location>
</feature>
<dbReference type="CDD" id="cd01392">
    <property type="entry name" value="HTH_LacI"/>
    <property type="match status" value="1"/>
</dbReference>
<dbReference type="SUPFAM" id="SSF53822">
    <property type="entry name" value="Periplasmic binding protein-like I"/>
    <property type="match status" value="1"/>
</dbReference>
<protein>
    <submittedName>
        <fullName evidence="5">Substrate-binding domain-containing protein</fullName>
    </submittedName>
</protein>
<dbReference type="Gene3D" id="1.10.260.40">
    <property type="entry name" value="lambda repressor-like DNA-binding domains"/>
    <property type="match status" value="1"/>
</dbReference>
<evidence type="ECO:0000313" key="6">
    <source>
        <dbReference type="Proteomes" id="UP000659388"/>
    </source>
</evidence>
<dbReference type="CDD" id="cd19977">
    <property type="entry name" value="PBP1_EndR-like"/>
    <property type="match status" value="1"/>
</dbReference>
<dbReference type="AlphaFoldDB" id="A0A937FDE8"/>
<dbReference type="GO" id="GO:0003700">
    <property type="term" value="F:DNA-binding transcription factor activity"/>
    <property type="evidence" value="ECO:0007669"/>
    <property type="project" value="TreeGrafter"/>
</dbReference>
<dbReference type="PROSITE" id="PS50932">
    <property type="entry name" value="HTH_LACI_2"/>
    <property type="match status" value="1"/>
</dbReference>
<dbReference type="Gene3D" id="3.40.50.2300">
    <property type="match status" value="2"/>
</dbReference>
<dbReference type="SUPFAM" id="SSF47413">
    <property type="entry name" value="lambda repressor-like DNA-binding domains"/>
    <property type="match status" value="1"/>
</dbReference>
<dbReference type="PANTHER" id="PTHR30146:SF154">
    <property type="entry name" value="TRANSCRIPTION REGULATOR, MEMBER OF GALR FAMILY"/>
    <property type="match status" value="1"/>
</dbReference>
<name>A0A937FDE8_9BACT</name>
<dbReference type="Pfam" id="PF13377">
    <property type="entry name" value="Peripla_BP_3"/>
    <property type="match status" value="1"/>
</dbReference>
<keyword evidence="6" id="KW-1185">Reference proteome</keyword>
<evidence type="ECO:0000313" key="5">
    <source>
        <dbReference type="EMBL" id="MBL3658498.1"/>
    </source>
</evidence>
<dbReference type="InterPro" id="IPR046335">
    <property type="entry name" value="LacI/GalR-like_sensor"/>
</dbReference>
<evidence type="ECO:0000256" key="3">
    <source>
        <dbReference type="ARBA" id="ARBA00023163"/>
    </source>
</evidence>
<evidence type="ECO:0000256" key="1">
    <source>
        <dbReference type="ARBA" id="ARBA00023015"/>
    </source>
</evidence>
<keyword evidence="3" id="KW-0804">Transcription</keyword>
<accession>A0A937FDE8</accession>
<organism evidence="5 6">
    <name type="scientific">Fulvivirga sediminis</name>
    <dbReference type="NCBI Taxonomy" id="2803949"/>
    <lineage>
        <taxon>Bacteria</taxon>
        <taxon>Pseudomonadati</taxon>
        <taxon>Bacteroidota</taxon>
        <taxon>Cytophagia</taxon>
        <taxon>Cytophagales</taxon>
        <taxon>Fulvivirgaceae</taxon>
        <taxon>Fulvivirga</taxon>
    </lineage>
</organism>
<dbReference type="Pfam" id="PF00356">
    <property type="entry name" value="LacI"/>
    <property type="match status" value="1"/>
</dbReference>
<comment type="caution">
    <text evidence="5">The sequence shown here is derived from an EMBL/GenBank/DDBJ whole genome shotgun (WGS) entry which is preliminary data.</text>
</comment>